<evidence type="ECO:0000313" key="1">
    <source>
        <dbReference type="EMBL" id="RAI39191.1"/>
    </source>
</evidence>
<evidence type="ECO:0000313" key="2">
    <source>
        <dbReference type="Proteomes" id="UP000248863"/>
    </source>
</evidence>
<reference evidence="1 2" key="1">
    <citation type="submission" date="2017-07" db="EMBL/GenBank/DDBJ databases">
        <title>Draft Genome Sequences of Select Purple Nonsulfur Bacteria.</title>
        <authorList>
            <person name="Lasarre B."/>
            <person name="Mckinlay J.B."/>
        </authorList>
    </citation>
    <scope>NUCLEOTIDE SEQUENCE [LARGE SCALE GENOMIC DNA]</scope>
    <source>
        <strain evidence="1 2">DSM 11907</strain>
    </source>
</reference>
<name>A0A327KLQ3_9BRAD</name>
<organism evidence="1 2">
    <name type="scientific">Rhodoplanes elegans</name>
    <dbReference type="NCBI Taxonomy" id="29408"/>
    <lineage>
        <taxon>Bacteria</taxon>
        <taxon>Pseudomonadati</taxon>
        <taxon>Pseudomonadota</taxon>
        <taxon>Alphaproteobacteria</taxon>
        <taxon>Hyphomicrobiales</taxon>
        <taxon>Nitrobacteraceae</taxon>
        <taxon>Rhodoplanes</taxon>
    </lineage>
</organism>
<sequence>MGDPWTDDDHLRFDVRFALSRLTVRGLRCALTKADRESMARAIVEHLRLCGWRWGRGSAETRPGSIPARRPVMPTRSSTIYILP</sequence>
<comment type="caution">
    <text evidence="1">The sequence shown here is derived from an EMBL/GenBank/DDBJ whole genome shotgun (WGS) entry which is preliminary data.</text>
</comment>
<accession>A0A327KLQ3</accession>
<dbReference type="EMBL" id="NPEU01000086">
    <property type="protein sequence ID" value="RAI39191.1"/>
    <property type="molecule type" value="Genomic_DNA"/>
</dbReference>
<gene>
    <name evidence="1" type="ORF">CH338_10195</name>
</gene>
<dbReference type="Proteomes" id="UP000248863">
    <property type="component" value="Unassembled WGS sequence"/>
</dbReference>
<dbReference type="RefSeq" id="WP_111356992.1">
    <property type="nucleotide sequence ID" value="NZ_NHSK01000004.1"/>
</dbReference>
<keyword evidence="2" id="KW-1185">Reference proteome</keyword>
<proteinExistence type="predicted"/>
<dbReference type="AlphaFoldDB" id="A0A327KLQ3"/>
<protein>
    <submittedName>
        <fullName evidence="1">Uncharacterized protein</fullName>
    </submittedName>
</protein>